<dbReference type="SUPFAM" id="SSF46785">
    <property type="entry name" value="Winged helix' DNA-binding domain"/>
    <property type="match status" value="1"/>
</dbReference>
<keyword evidence="3" id="KW-1185">Reference proteome</keyword>
<proteinExistence type="predicted"/>
<dbReference type="EMBL" id="JAFVMF010000010">
    <property type="protein sequence ID" value="MBO1360192.1"/>
    <property type="molecule type" value="Genomic_DNA"/>
</dbReference>
<dbReference type="Proteomes" id="UP000664771">
    <property type="component" value="Unassembled WGS sequence"/>
</dbReference>
<dbReference type="InterPro" id="IPR036390">
    <property type="entry name" value="WH_DNA-bd_sf"/>
</dbReference>
<feature type="compositionally biased region" description="Basic and acidic residues" evidence="1">
    <location>
        <begin position="145"/>
        <end position="155"/>
    </location>
</feature>
<name>A0ABS3LWB0_9PROT</name>
<protein>
    <submittedName>
        <fullName evidence="2">Helix-turn-helix domain-containing protein</fullName>
    </submittedName>
</protein>
<evidence type="ECO:0000256" key="1">
    <source>
        <dbReference type="SAM" id="MobiDB-lite"/>
    </source>
</evidence>
<evidence type="ECO:0000313" key="3">
    <source>
        <dbReference type="Proteomes" id="UP000664771"/>
    </source>
</evidence>
<dbReference type="Pfam" id="PF13730">
    <property type="entry name" value="HTH_36"/>
    <property type="match status" value="1"/>
</dbReference>
<evidence type="ECO:0000313" key="2">
    <source>
        <dbReference type="EMBL" id="MBO1360192.1"/>
    </source>
</evidence>
<dbReference type="Gene3D" id="1.10.10.10">
    <property type="entry name" value="Winged helix-like DNA-binding domain superfamily/Winged helix DNA-binding domain"/>
    <property type="match status" value="1"/>
</dbReference>
<dbReference type="InterPro" id="IPR036388">
    <property type="entry name" value="WH-like_DNA-bd_sf"/>
</dbReference>
<organism evidence="2 3">
    <name type="scientific">Acetobacter sacchari</name>
    <dbReference type="NCBI Taxonomy" id="2661687"/>
    <lineage>
        <taxon>Bacteria</taxon>
        <taxon>Pseudomonadati</taxon>
        <taxon>Pseudomonadota</taxon>
        <taxon>Alphaproteobacteria</taxon>
        <taxon>Acetobacterales</taxon>
        <taxon>Acetobacteraceae</taxon>
        <taxon>Acetobacter</taxon>
    </lineage>
</organism>
<accession>A0ABS3LWB0</accession>
<comment type="caution">
    <text evidence="2">The sequence shown here is derived from an EMBL/GenBank/DDBJ whole genome shotgun (WGS) entry which is preliminary data.</text>
</comment>
<dbReference type="RefSeq" id="WP_207881484.1">
    <property type="nucleotide sequence ID" value="NZ_JAFVMF010000010.1"/>
</dbReference>
<gene>
    <name evidence="2" type="ORF">J2D73_10315</name>
</gene>
<reference evidence="2 3" key="1">
    <citation type="submission" date="2021-03" db="EMBL/GenBank/DDBJ databases">
        <title>The complete genome sequence of Acetobacter sacchari TBRC 11175.</title>
        <authorList>
            <person name="Charoenyingcharoen P."/>
            <person name="Yukphan P."/>
        </authorList>
    </citation>
    <scope>NUCLEOTIDE SEQUENCE [LARGE SCALE GENOMIC DNA]</scope>
    <source>
        <strain evidence="2 3">TBRC 11175</strain>
    </source>
</reference>
<feature type="region of interest" description="Disordered" evidence="1">
    <location>
        <begin position="145"/>
        <end position="168"/>
    </location>
</feature>
<sequence length="168" mass="18955">MIEADNTVVEFPNVKPTRKLSSTEEIWGKAVIGHGYAGIPSMLIRSQGRLNLSPMQFNIIIQLSEYWFDPSRPPLPTKQDIANRMGASVKAIQLNIATLQKAGLIRREFRRTAVGDYDSNIYHLDGLIAKVRALEPDFAREKAARRAARQAREDAQLSPLRRRSKAKD</sequence>